<name>A0A9Y2JMV9_9PSEU</name>
<dbReference type="Proteomes" id="UP001239397">
    <property type="component" value="Chromosome"/>
</dbReference>
<evidence type="ECO:0000259" key="1">
    <source>
        <dbReference type="PROSITE" id="PS50801"/>
    </source>
</evidence>
<keyword evidence="3" id="KW-1185">Reference proteome</keyword>
<dbReference type="CDD" id="cd07043">
    <property type="entry name" value="STAS_anti-anti-sigma_factors"/>
    <property type="match status" value="1"/>
</dbReference>
<dbReference type="PROSITE" id="PS50801">
    <property type="entry name" value="STAS"/>
    <property type="match status" value="1"/>
</dbReference>
<dbReference type="Gene3D" id="3.30.750.24">
    <property type="entry name" value="STAS domain"/>
    <property type="match status" value="1"/>
</dbReference>
<dbReference type="AlphaFoldDB" id="A0A9Y2JMV9"/>
<accession>A0A9Y2JMV9</accession>
<dbReference type="RefSeq" id="WP_285996720.1">
    <property type="nucleotide sequence ID" value="NZ_CP127295.1"/>
</dbReference>
<dbReference type="KEGG" id="amog:QRX60_40330"/>
<feature type="domain" description="STAS" evidence="1">
    <location>
        <begin position="14"/>
        <end position="113"/>
    </location>
</feature>
<evidence type="ECO:0000313" key="3">
    <source>
        <dbReference type="Proteomes" id="UP001239397"/>
    </source>
</evidence>
<proteinExistence type="predicted"/>
<dbReference type="SUPFAM" id="SSF52091">
    <property type="entry name" value="SpoIIaa-like"/>
    <property type="match status" value="1"/>
</dbReference>
<dbReference type="EMBL" id="CP127295">
    <property type="protein sequence ID" value="WIY00249.1"/>
    <property type="molecule type" value="Genomic_DNA"/>
</dbReference>
<reference evidence="2 3" key="1">
    <citation type="submission" date="2023-06" db="EMBL/GenBank/DDBJ databases">
        <authorList>
            <person name="Oyuntsetseg B."/>
            <person name="Kim S.B."/>
        </authorList>
    </citation>
    <scope>NUCLEOTIDE SEQUENCE [LARGE SCALE GENOMIC DNA]</scope>
    <source>
        <strain evidence="2 3">4-36</strain>
    </source>
</reference>
<sequence length="123" mass="12838">MNCFRTIDEPSGLTFTTTERPGGIRVVTLVGDIDAATVETFDEALATGERLVVDLTRVAFLSCAGVRSLLEANTRAQLAVVVGGHAVARSLEATGADVLLEIHPRVGAALANLTPVPEPGREA</sequence>
<organism evidence="2 3">
    <name type="scientific">Amycolatopsis mongoliensis</name>
    <dbReference type="NCBI Taxonomy" id="715475"/>
    <lineage>
        <taxon>Bacteria</taxon>
        <taxon>Bacillati</taxon>
        <taxon>Actinomycetota</taxon>
        <taxon>Actinomycetes</taxon>
        <taxon>Pseudonocardiales</taxon>
        <taxon>Pseudonocardiaceae</taxon>
        <taxon>Amycolatopsis</taxon>
    </lineage>
</organism>
<dbReference type="InterPro" id="IPR036513">
    <property type="entry name" value="STAS_dom_sf"/>
</dbReference>
<gene>
    <name evidence="2" type="ORF">QRX60_40330</name>
</gene>
<evidence type="ECO:0000313" key="2">
    <source>
        <dbReference type="EMBL" id="WIY00249.1"/>
    </source>
</evidence>
<dbReference type="Pfam" id="PF01740">
    <property type="entry name" value="STAS"/>
    <property type="match status" value="1"/>
</dbReference>
<dbReference type="InterPro" id="IPR002645">
    <property type="entry name" value="STAS_dom"/>
</dbReference>
<protein>
    <submittedName>
        <fullName evidence="2">STAS domain-containing protein</fullName>
    </submittedName>
</protein>